<dbReference type="Pfam" id="PF00984">
    <property type="entry name" value="UDPG_MGDP_dh"/>
    <property type="match status" value="1"/>
</dbReference>
<feature type="domain" description="UDP-glucose/GDP-mannose dehydrogenase C-terminal" evidence="8">
    <location>
        <begin position="322"/>
        <end position="422"/>
    </location>
</feature>
<dbReference type="Gene3D" id="1.20.5.100">
    <property type="entry name" value="Cytochrome c1, transmembrane anchor, C-terminal"/>
    <property type="match status" value="1"/>
</dbReference>
<organism evidence="9 10">
    <name type="scientific">Terrabacter lapilli</name>
    <dbReference type="NCBI Taxonomy" id="436231"/>
    <lineage>
        <taxon>Bacteria</taxon>
        <taxon>Bacillati</taxon>
        <taxon>Actinomycetota</taxon>
        <taxon>Actinomycetes</taxon>
        <taxon>Micrococcales</taxon>
        <taxon>Intrasporangiaceae</taxon>
        <taxon>Terrabacter</taxon>
    </lineage>
</organism>
<comment type="similarity">
    <text evidence="2 7">Belongs to the UDP-glucose/GDP-mannose dehydrogenase family.</text>
</comment>
<evidence type="ECO:0000259" key="8">
    <source>
        <dbReference type="SMART" id="SM00984"/>
    </source>
</evidence>
<dbReference type="PANTHER" id="PTHR43750">
    <property type="entry name" value="UDP-GLUCOSE 6-DEHYDROGENASE TUAD"/>
    <property type="match status" value="1"/>
</dbReference>
<evidence type="ECO:0000256" key="7">
    <source>
        <dbReference type="PIRNR" id="PIRNR000124"/>
    </source>
</evidence>
<dbReference type="NCBIfam" id="TIGR03026">
    <property type="entry name" value="NDP-sugDHase"/>
    <property type="match status" value="1"/>
</dbReference>
<dbReference type="EC" id="1.1.1.22" evidence="3 7"/>
<name>A0ABN2SPS2_9MICO</name>
<dbReference type="Pfam" id="PF03721">
    <property type="entry name" value="UDPG_MGDP_dh_N"/>
    <property type="match status" value="1"/>
</dbReference>
<evidence type="ECO:0000256" key="1">
    <source>
        <dbReference type="ARBA" id="ARBA00004701"/>
    </source>
</evidence>
<dbReference type="InterPro" id="IPR001732">
    <property type="entry name" value="UDP-Glc/GDP-Man_DH_N"/>
</dbReference>
<dbReference type="InterPro" id="IPR036291">
    <property type="entry name" value="NAD(P)-bd_dom_sf"/>
</dbReference>
<keyword evidence="10" id="KW-1185">Reference proteome</keyword>
<sequence>MPGVRISVIGTGYLGATHAAALSGWGHDVVGIDVDPSRVTQLAAGIAPFHEPGFDELLLEGVRAGRLTFSTDLSAAVDADVHFLCVGTPQSGTGHGADLTALWQAVDALAPHLRRGALVVGKSTVPVGTAARVQERLEDLVPPRHGVEVAWNPEFLREAHAVEDSLHPDRLVLGVASDAAETRLREVYAPVLRDGIPAVRTDLQTAELAKASANVMLASRISLVNMLAEVCEAADADIERLTEILGLDARIGPRYLSPGIGFGGGCLPKDLRAFASRATELGVDSASELLGAVDAVNTHQRQRAVDLTVRLLDGHPHGRNVAVLGAAFKADSDDLRDSPALAVAGAVSQLGACVRVFDPQAGRHLRDRVDLEVHDSIESACAAAEATLVLTEWPQFAEVDPVALGRVVERRVIVDGRLVLDPTRWARAGWRVHAFGRGETTPSAVSRKAG</sequence>
<dbReference type="Pfam" id="PF03720">
    <property type="entry name" value="UDPG_MGDP_dh_C"/>
    <property type="match status" value="1"/>
</dbReference>
<comment type="caution">
    <text evidence="9">The sequence shown here is derived from an EMBL/GenBank/DDBJ whole genome shotgun (WGS) entry which is preliminary data.</text>
</comment>
<evidence type="ECO:0000313" key="10">
    <source>
        <dbReference type="Proteomes" id="UP001500013"/>
    </source>
</evidence>
<dbReference type="SUPFAM" id="SSF52413">
    <property type="entry name" value="UDP-glucose/GDP-mannose dehydrogenase C-terminal domain"/>
    <property type="match status" value="1"/>
</dbReference>
<evidence type="ECO:0000256" key="2">
    <source>
        <dbReference type="ARBA" id="ARBA00006601"/>
    </source>
</evidence>
<comment type="pathway">
    <text evidence="1">Nucleotide-sugar biosynthesis; UDP-alpha-D-glucuronate biosynthesis; UDP-alpha-D-glucuronate from UDP-alpha-D-glucose: step 1/1.</text>
</comment>
<accession>A0ABN2SPS2</accession>
<comment type="catalytic activity">
    <reaction evidence="6 7">
        <text>UDP-alpha-D-glucose + 2 NAD(+) + H2O = UDP-alpha-D-glucuronate + 2 NADH + 3 H(+)</text>
        <dbReference type="Rhea" id="RHEA:23596"/>
        <dbReference type="ChEBI" id="CHEBI:15377"/>
        <dbReference type="ChEBI" id="CHEBI:15378"/>
        <dbReference type="ChEBI" id="CHEBI:57540"/>
        <dbReference type="ChEBI" id="CHEBI:57945"/>
        <dbReference type="ChEBI" id="CHEBI:58052"/>
        <dbReference type="ChEBI" id="CHEBI:58885"/>
        <dbReference type="EC" id="1.1.1.22"/>
    </reaction>
</comment>
<dbReference type="InterPro" id="IPR017476">
    <property type="entry name" value="UDP-Glc/GDP-Man"/>
</dbReference>
<evidence type="ECO:0000256" key="6">
    <source>
        <dbReference type="ARBA" id="ARBA00047473"/>
    </source>
</evidence>
<evidence type="ECO:0000313" key="9">
    <source>
        <dbReference type="EMBL" id="GAA1990355.1"/>
    </source>
</evidence>
<dbReference type="SUPFAM" id="SSF51735">
    <property type="entry name" value="NAD(P)-binding Rossmann-fold domains"/>
    <property type="match status" value="1"/>
</dbReference>
<dbReference type="PIRSF" id="PIRSF000124">
    <property type="entry name" value="UDPglc_GDPman_dh"/>
    <property type="match status" value="1"/>
</dbReference>
<evidence type="ECO:0000256" key="4">
    <source>
        <dbReference type="ARBA" id="ARBA00023002"/>
    </source>
</evidence>
<dbReference type="InterPro" id="IPR014026">
    <property type="entry name" value="UDP-Glc/GDP-Man_DH_dimer"/>
</dbReference>
<dbReference type="InterPro" id="IPR008927">
    <property type="entry name" value="6-PGluconate_DH-like_C_sf"/>
</dbReference>
<evidence type="ECO:0000256" key="5">
    <source>
        <dbReference type="ARBA" id="ARBA00023027"/>
    </source>
</evidence>
<dbReference type="InterPro" id="IPR036220">
    <property type="entry name" value="UDP-Glc/GDP-Man_DH_C_sf"/>
</dbReference>
<dbReference type="EMBL" id="BAAAPU010000011">
    <property type="protein sequence ID" value="GAA1990355.1"/>
    <property type="molecule type" value="Genomic_DNA"/>
</dbReference>
<dbReference type="InterPro" id="IPR014027">
    <property type="entry name" value="UDP-Glc/GDP-Man_DH_C"/>
</dbReference>
<evidence type="ECO:0000256" key="3">
    <source>
        <dbReference type="ARBA" id="ARBA00012954"/>
    </source>
</evidence>
<protein>
    <recommendedName>
        <fullName evidence="3 7">UDP-glucose 6-dehydrogenase</fullName>
        <ecNumber evidence="3 7">1.1.1.22</ecNumber>
    </recommendedName>
</protein>
<reference evidence="9 10" key="1">
    <citation type="journal article" date="2019" name="Int. J. Syst. Evol. Microbiol.">
        <title>The Global Catalogue of Microorganisms (GCM) 10K type strain sequencing project: providing services to taxonomists for standard genome sequencing and annotation.</title>
        <authorList>
            <consortium name="The Broad Institute Genomics Platform"/>
            <consortium name="The Broad Institute Genome Sequencing Center for Infectious Disease"/>
            <person name="Wu L."/>
            <person name="Ma J."/>
        </authorList>
    </citation>
    <scope>NUCLEOTIDE SEQUENCE [LARGE SCALE GENOMIC DNA]</scope>
    <source>
        <strain evidence="9 10">JCM 15628</strain>
    </source>
</reference>
<dbReference type="SMART" id="SM00984">
    <property type="entry name" value="UDPG_MGDP_dh_C"/>
    <property type="match status" value="1"/>
</dbReference>
<dbReference type="PIRSF" id="PIRSF500134">
    <property type="entry name" value="UDPglc_DH_bac"/>
    <property type="match status" value="1"/>
</dbReference>
<gene>
    <name evidence="9" type="ORF">GCM10009817_35400</name>
</gene>
<dbReference type="InterPro" id="IPR028357">
    <property type="entry name" value="UDPglc_DH_bac"/>
</dbReference>
<dbReference type="SUPFAM" id="SSF48179">
    <property type="entry name" value="6-phosphogluconate dehydrogenase C-terminal domain-like"/>
    <property type="match status" value="1"/>
</dbReference>
<proteinExistence type="inferred from homology"/>
<keyword evidence="5 7" id="KW-0520">NAD</keyword>
<keyword evidence="4 7" id="KW-0560">Oxidoreductase</keyword>
<dbReference type="PANTHER" id="PTHR43750:SF3">
    <property type="entry name" value="UDP-GLUCOSE 6-DEHYDROGENASE TUAD"/>
    <property type="match status" value="1"/>
</dbReference>
<dbReference type="Proteomes" id="UP001500013">
    <property type="component" value="Unassembled WGS sequence"/>
</dbReference>
<dbReference type="Gene3D" id="3.40.50.720">
    <property type="entry name" value="NAD(P)-binding Rossmann-like Domain"/>
    <property type="match status" value="2"/>
</dbReference>